<dbReference type="CDD" id="cd01949">
    <property type="entry name" value="GGDEF"/>
    <property type="match status" value="1"/>
</dbReference>
<keyword evidence="1" id="KW-0472">Membrane</keyword>
<feature type="domain" description="GGDEF" evidence="2">
    <location>
        <begin position="258"/>
        <end position="392"/>
    </location>
</feature>
<dbReference type="Gene3D" id="3.30.70.270">
    <property type="match status" value="1"/>
</dbReference>
<keyword evidence="1" id="KW-1133">Transmembrane helix</keyword>
<feature type="transmembrane region" description="Helical" evidence="1">
    <location>
        <begin position="194"/>
        <end position="215"/>
    </location>
</feature>
<comment type="caution">
    <text evidence="3">The sequence shown here is derived from an EMBL/GenBank/DDBJ whole genome shotgun (WGS) entry which is preliminary data.</text>
</comment>
<keyword evidence="3" id="KW-0548">Nucleotidyltransferase</keyword>
<dbReference type="PANTHER" id="PTHR45138">
    <property type="entry name" value="REGULATORY COMPONENTS OF SENSORY TRANSDUCTION SYSTEM"/>
    <property type="match status" value="1"/>
</dbReference>
<dbReference type="Proteomes" id="UP001306950">
    <property type="component" value="Unassembled WGS sequence"/>
</dbReference>
<name>A0ABU7VVF7_9BACL</name>
<feature type="transmembrane region" description="Helical" evidence="1">
    <location>
        <begin position="5"/>
        <end position="22"/>
    </location>
</feature>
<dbReference type="SMART" id="SM00267">
    <property type="entry name" value="GGDEF"/>
    <property type="match status" value="1"/>
</dbReference>
<reference evidence="3 4" key="1">
    <citation type="submission" date="2024-02" db="EMBL/GenBank/DDBJ databases">
        <title>A nitrogen-fixing paenibacillus bacterium.</title>
        <authorList>
            <person name="Zhang W.L."/>
            <person name="Chen S.F."/>
        </authorList>
    </citation>
    <scope>NUCLEOTIDE SEQUENCE [LARGE SCALE GENOMIC DNA]</scope>
    <source>
        <strain evidence="3 4">M1</strain>
    </source>
</reference>
<dbReference type="PANTHER" id="PTHR45138:SF9">
    <property type="entry name" value="DIGUANYLATE CYCLASE DGCM-RELATED"/>
    <property type="match status" value="1"/>
</dbReference>
<protein>
    <submittedName>
        <fullName evidence="3">GGDEF domain-containing protein</fullName>
        <ecNumber evidence="3">2.7.7.65</ecNumber>
    </submittedName>
</protein>
<dbReference type="Pfam" id="PF00990">
    <property type="entry name" value="GGDEF"/>
    <property type="match status" value="1"/>
</dbReference>
<evidence type="ECO:0000313" key="4">
    <source>
        <dbReference type="Proteomes" id="UP001306950"/>
    </source>
</evidence>
<dbReference type="InterPro" id="IPR050469">
    <property type="entry name" value="Diguanylate_Cyclase"/>
</dbReference>
<evidence type="ECO:0000313" key="3">
    <source>
        <dbReference type="EMBL" id="MEF2967248.1"/>
    </source>
</evidence>
<feature type="transmembrane region" description="Helical" evidence="1">
    <location>
        <begin position="64"/>
        <end position="87"/>
    </location>
</feature>
<dbReference type="RefSeq" id="WP_331847467.1">
    <property type="nucleotide sequence ID" value="NZ_JAZHPZ010000007.1"/>
</dbReference>
<dbReference type="InterPro" id="IPR043128">
    <property type="entry name" value="Rev_trsase/Diguanyl_cyclase"/>
</dbReference>
<accession>A0ABU7VVF7</accession>
<evidence type="ECO:0000256" key="1">
    <source>
        <dbReference type="SAM" id="Phobius"/>
    </source>
</evidence>
<dbReference type="EMBL" id="JAZHPZ010000007">
    <property type="protein sequence ID" value="MEF2967248.1"/>
    <property type="molecule type" value="Genomic_DNA"/>
</dbReference>
<keyword evidence="3" id="KW-0808">Transferase</keyword>
<sequence>MIQTIFLNVSMIFLTMFLFYQLYFKYCEHWKSNIAKQLVLGIGFGLVQYIYYQFPINLPGTHTSIFMGGTTFITAAVFGGGIAAFTASSFQSVIQWLMDEVPDLPNRFGRPHGRSNGGDFAPPPDPGSIGFGPTSLEGSPLFNFHMLGLMGFTVLVVIAFWLLPWKKWKIWLLLNVLYQIYLFMMQNGDLSSTFVRTAIELTGASLIGFFIMYMYNANDSMKRLKQNALTDSLTGLYNVRYFDYIFPKMISDTERRKSGLALIIVDLDHFKSINDTYGHPSGDRVLTELAGLLKGHFKSFKAVVSRNGGEEFTILIPHKNRQSVIEEAERLREKIEAHPFTTAENSEPLMLTISAGLAFYSPKCQSRKTMYESADQALYKAKEAGRNKIRIA</sequence>
<feature type="transmembrane region" description="Helical" evidence="1">
    <location>
        <begin position="142"/>
        <end position="163"/>
    </location>
</feature>
<feature type="transmembrane region" description="Helical" evidence="1">
    <location>
        <begin position="34"/>
        <end position="52"/>
    </location>
</feature>
<organism evidence="3 4">
    <name type="scientific">Paenibacillus haidiansis</name>
    <dbReference type="NCBI Taxonomy" id="1574488"/>
    <lineage>
        <taxon>Bacteria</taxon>
        <taxon>Bacillati</taxon>
        <taxon>Bacillota</taxon>
        <taxon>Bacilli</taxon>
        <taxon>Bacillales</taxon>
        <taxon>Paenibacillaceae</taxon>
        <taxon>Paenibacillus</taxon>
    </lineage>
</organism>
<keyword evidence="4" id="KW-1185">Reference proteome</keyword>
<dbReference type="EC" id="2.7.7.65" evidence="3"/>
<evidence type="ECO:0000259" key="2">
    <source>
        <dbReference type="PROSITE" id="PS50887"/>
    </source>
</evidence>
<dbReference type="InterPro" id="IPR000160">
    <property type="entry name" value="GGDEF_dom"/>
</dbReference>
<dbReference type="PROSITE" id="PS50887">
    <property type="entry name" value="GGDEF"/>
    <property type="match status" value="1"/>
</dbReference>
<feature type="transmembrane region" description="Helical" evidence="1">
    <location>
        <begin position="170"/>
        <end position="188"/>
    </location>
</feature>
<gene>
    <name evidence="3" type="ORF">V3851_15530</name>
</gene>
<dbReference type="SUPFAM" id="SSF55073">
    <property type="entry name" value="Nucleotide cyclase"/>
    <property type="match status" value="1"/>
</dbReference>
<dbReference type="InterPro" id="IPR029787">
    <property type="entry name" value="Nucleotide_cyclase"/>
</dbReference>
<proteinExistence type="predicted"/>
<dbReference type="GO" id="GO:0052621">
    <property type="term" value="F:diguanylate cyclase activity"/>
    <property type="evidence" value="ECO:0007669"/>
    <property type="project" value="UniProtKB-EC"/>
</dbReference>
<dbReference type="NCBIfam" id="TIGR00254">
    <property type="entry name" value="GGDEF"/>
    <property type="match status" value="1"/>
</dbReference>
<keyword evidence="1" id="KW-0812">Transmembrane</keyword>